<dbReference type="Gene3D" id="1.20.1330.10">
    <property type="entry name" value="f41 fragment of flagellin, N-terminal domain"/>
    <property type="match status" value="1"/>
</dbReference>
<comment type="similarity">
    <text evidence="2">Belongs to the bacterial flagellin family.</text>
</comment>
<feature type="domain" description="Flagellin C-terminal" evidence="4">
    <location>
        <begin position="237"/>
        <end position="308"/>
    </location>
</feature>
<dbReference type="InterPro" id="IPR001492">
    <property type="entry name" value="Flagellin"/>
</dbReference>
<dbReference type="Pfam" id="PF00700">
    <property type="entry name" value="Flagellin_C"/>
    <property type="match status" value="1"/>
</dbReference>
<sequence length="308" mass="33100">MSGTPINARFFMRAQGDVRRITGELGNLQAQIASGAKANTLQGFGSASSRILSASSMRSNTDARASVLTQLDSRFGIQSAALGQISDATQSLALTIREAISANDGRGIGTELELAFNSIVTALNETWNGQPMFAGERLDGSPVKITTLDELATTVQPEDLFNEGERHQIIDLGDGSPIKLASKASELSTDLFNTLRQIKYILDGAGGTLGSPMTGSYTDVLTNVAADLDFHAKSFVNEEGRTGQLQKRFDENRTRLEAQSDLLTKEIGDQTDADLAEVSIRLNTLLAQYEASAKTFAELSQLSLLKYI</sequence>
<proteinExistence type="inferred from homology"/>
<dbReference type="KEGG" id="cbot:ATE48_12580"/>
<dbReference type="RefSeq" id="WP_066772036.1">
    <property type="nucleotide sequence ID" value="NZ_CP013244.1"/>
</dbReference>
<protein>
    <recommendedName>
        <fullName evidence="4">Flagellin C-terminal domain-containing protein</fullName>
    </recommendedName>
</protein>
<gene>
    <name evidence="5" type="ORF">ATE48_12580</name>
</gene>
<evidence type="ECO:0000259" key="4">
    <source>
        <dbReference type="Pfam" id="PF00700"/>
    </source>
</evidence>
<evidence type="ECO:0000256" key="1">
    <source>
        <dbReference type="ARBA" id="ARBA00004365"/>
    </source>
</evidence>
<dbReference type="EMBL" id="CP013244">
    <property type="protein sequence ID" value="ANP46691.1"/>
    <property type="molecule type" value="Genomic_DNA"/>
</dbReference>
<evidence type="ECO:0000256" key="2">
    <source>
        <dbReference type="ARBA" id="ARBA00005709"/>
    </source>
</evidence>
<dbReference type="PANTHER" id="PTHR42792">
    <property type="entry name" value="FLAGELLIN"/>
    <property type="match status" value="1"/>
</dbReference>
<dbReference type="STRING" id="1759059.ATE48_12580"/>
<evidence type="ECO:0000313" key="6">
    <source>
        <dbReference type="Proteomes" id="UP000092498"/>
    </source>
</evidence>
<dbReference type="OrthoDB" id="8477979at2"/>
<dbReference type="SUPFAM" id="SSF64518">
    <property type="entry name" value="Phase 1 flagellin"/>
    <property type="match status" value="1"/>
</dbReference>
<organism evidence="5 6">
    <name type="scientific">Candidatus Viadribacter manganicus</name>
    <dbReference type="NCBI Taxonomy" id="1759059"/>
    <lineage>
        <taxon>Bacteria</taxon>
        <taxon>Pseudomonadati</taxon>
        <taxon>Pseudomonadota</taxon>
        <taxon>Alphaproteobacteria</taxon>
        <taxon>Hyphomonadales</taxon>
        <taxon>Hyphomonadaceae</taxon>
        <taxon>Candidatus Viadribacter</taxon>
    </lineage>
</organism>
<evidence type="ECO:0000256" key="3">
    <source>
        <dbReference type="ARBA" id="ARBA00023143"/>
    </source>
</evidence>
<reference evidence="5 6" key="1">
    <citation type="submission" date="2015-11" db="EMBL/GenBank/DDBJ databases">
        <title>Whole-Genome Sequence of Candidatus Oderbacter manganicum from the National Park Lower Oder Valley, Germany.</title>
        <authorList>
            <person name="Braun B."/>
            <person name="Liere K."/>
            <person name="Szewzyk U."/>
        </authorList>
    </citation>
    <scope>NUCLEOTIDE SEQUENCE [LARGE SCALE GENOMIC DNA]</scope>
    <source>
        <strain evidence="5 6">OTSz_A_272</strain>
    </source>
</reference>
<dbReference type="AlphaFoldDB" id="A0A1B1AJG8"/>
<dbReference type="GO" id="GO:0005198">
    <property type="term" value="F:structural molecule activity"/>
    <property type="evidence" value="ECO:0007669"/>
    <property type="project" value="InterPro"/>
</dbReference>
<comment type="subcellular location">
    <subcellularLocation>
        <location evidence="1">Bacterial flagellum</location>
    </subcellularLocation>
</comment>
<keyword evidence="6" id="KW-1185">Reference proteome</keyword>
<evidence type="ECO:0000313" key="5">
    <source>
        <dbReference type="EMBL" id="ANP46691.1"/>
    </source>
</evidence>
<accession>A0A1B1AJG8</accession>
<keyword evidence="3" id="KW-0975">Bacterial flagellum</keyword>
<dbReference type="InParanoid" id="A0A1B1AJG8"/>
<dbReference type="Proteomes" id="UP000092498">
    <property type="component" value="Chromosome"/>
</dbReference>
<name>A0A1B1AJG8_9PROT</name>
<dbReference type="GO" id="GO:0009288">
    <property type="term" value="C:bacterial-type flagellum"/>
    <property type="evidence" value="ECO:0007669"/>
    <property type="project" value="UniProtKB-SubCell"/>
</dbReference>
<dbReference type="InterPro" id="IPR046358">
    <property type="entry name" value="Flagellin_C"/>
</dbReference>
<dbReference type="PANTHER" id="PTHR42792:SF1">
    <property type="entry name" value="FLAGELLAR HOOK-ASSOCIATED PROTEIN 3"/>
    <property type="match status" value="1"/>
</dbReference>